<dbReference type="AlphaFoldDB" id="A0AA40FY33"/>
<sequence length="96" mass="10685">MTRKFLSEDSALHSPAYSKSRPDMFSLRLKISPITLLPSALRSYSYSSQFRGVVESKGFGNFAVEKDIEKNPERDTVAACLINALSVLKVSPIPYD</sequence>
<organism evidence="1 2">
    <name type="scientific">Melipona bicolor</name>
    <dbReference type="NCBI Taxonomy" id="60889"/>
    <lineage>
        <taxon>Eukaryota</taxon>
        <taxon>Metazoa</taxon>
        <taxon>Ecdysozoa</taxon>
        <taxon>Arthropoda</taxon>
        <taxon>Hexapoda</taxon>
        <taxon>Insecta</taxon>
        <taxon>Pterygota</taxon>
        <taxon>Neoptera</taxon>
        <taxon>Endopterygota</taxon>
        <taxon>Hymenoptera</taxon>
        <taxon>Apocrita</taxon>
        <taxon>Aculeata</taxon>
        <taxon>Apoidea</taxon>
        <taxon>Anthophila</taxon>
        <taxon>Apidae</taxon>
        <taxon>Melipona</taxon>
    </lineage>
</organism>
<gene>
    <name evidence="1" type="ORF">K0M31_003868</name>
</gene>
<name>A0AA40FY33_9HYME</name>
<feature type="non-terminal residue" evidence="1">
    <location>
        <position position="96"/>
    </location>
</feature>
<dbReference type="EMBL" id="JAHYIQ010000012">
    <property type="protein sequence ID" value="KAK1127324.1"/>
    <property type="molecule type" value="Genomic_DNA"/>
</dbReference>
<reference evidence="1" key="1">
    <citation type="submission" date="2021-10" db="EMBL/GenBank/DDBJ databases">
        <title>Melipona bicolor Genome sequencing and assembly.</title>
        <authorList>
            <person name="Araujo N.S."/>
            <person name="Arias M.C."/>
        </authorList>
    </citation>
    <scope>NUCLEOTIDE SEQUENCE</scope>
    <source>
        <strain evidence="1">USP_2M_L1-L4_2017</strain>
        <tissue evidence="1">Whole body</tissue>
    </source>
</reference>
<evidence type="ECO:0000313" key="2">
    <source>
        <dbReference type="Proteomes" id="UP001177670"/>
    </source>
</evidence>
<proteinExistence type="predicted"/>
<dbReference type="Proteomes" id="UP001177670">
    <property type="component" value="Unassembled WGS sequence"/>
</dbReference>
<comment type="caution">
    <text evidence="1">The sequence shown here is derived from an EMBL/GenBank/DDBJ whole genome shotgun (WGS) entry which is preliminary data.</text>
</comment>
<protein>
    <submittedName>
        <fullName evidence="1">Uncharacterized protein</fullName>
    </submittedName>
</protein>
<keyword evidence="2" id="KW-1185">Reference proteome</keyword>
<evidence type="ECO:0000313" key="1">
    <source>
        <dbReference type="EMBL" id="KAK1127324.1"/>
    </source>
</evidence>
<accession>A0AA40FY33</accession>